<comment type="caution">
    <text evidence="5">The sequence shown here is derived from an EMBL/GenBank/DDBJ whole genome shotgun (WGS) entry which is preliminary data.</text>
</comment>
<evidence type="ECO:0000256" key="2">
    <source>
        <dbReference type="ARBA" id="ARBA00022676"/>
    </source>
</evidence>
<evidence type="ECO:0000256" key="1">
    <source>
        <dbReference type="ARBA" id="ARBA00006739"/>
    </source>
</evidence>
<dbReference type="AlphaFoldDB" id="A0A8J3AUA0"/>
<dbReference type="InterPro" id="IPR029044">
    <property type="entry name" value="Nucleotide-diphossugar_trans"/>
</dbReference>
<evidence type="ECO:0000313" key="5">
    <source>
        <dbReference type="EMBL" id="GGI16676.1"/>
    </source>
</evidence>
<proteinExistence type="inferred from homology"/>
<dbReference type="PANTHER" id="PTHR22916">
    <property type="entry name" value="GLYCOSYLTRANSFERASE"/>
    <property type="match status" value="1"/>
</dbReference>
<organism evidence="5 6">
    <name type="scientific">Gottfriedia solisilvae</name>
    <dbReference type="NCBI Taxonomy" id="1516104"/>
    <lineage>
        <taxon>Bacteria</taxon>
        <taxon>Bacillati</taxon>
        <taxon>Bacillota</taxon>
        <taxon>Bacilli</taxon>
        <taxon>Bacillales</taxon>
        <taxon>Bacillaceae</taxon>
        <taxon>Gottfriedia</taxon>
    </lineage>
</organism>
<evidence type="ECO:0000259" key="4">
    <source>
        <dbReference type="Pfam" id="PF00535"/>
    </source>
</evidence>
<dbReference type="CDD" id="cd00761">
    <property type="entry name" value="Glyco_tranf_GTA_type"/>
    <property type="match status" value="1"/>
</dbReference>
<name>A0A8J3AUA0_9BACI</name>
<evidence type="ECO:0000313" key="6">
    <source>
        <dbReference type="Proteomes" id="UP000626244"/>
    </source>
</evidence>
<keyword evidence="6" id="KW-1185">Reference proteome</keyword>
<gene>
    <name evidence="5" type="ORF">GCM10007380_34150</name>
</gene>
<dbReference type="Proteomes" id="UP000626244">
    <property type="component" value="Unassembled WGS sequence"/>
</dbReference>
<protein>
    <submittedName>
        <fullName evidence="5">Glycosyl transferase</fullName>
    </submittedName>
</protein>
<dbReference type="EMBL" id="BMHB01000002">
    <property type="protein sequence ID" value="GGI16676.1"/>
    <property type="molecule type" value="Genomic_DNA"/>
</dbReference>
<feature type="domain" description="Glycosyltransferase 2-like" evidence="4">
    <location>
        <begin position="8"/>
        <end position="173"/>
    </location>
</feature>
<dbReference type="InterPro" id="IPR001173">
    <property type="entry name" value="Glyco_trans_2-like"/>
</dbReference>
<dbReference type="Pfam" id="PF00535">
    <property type="entry name" value="Glycos_transf_2"/>
    <property type="match status" value="1"/>
</dbReference>
<keyword evidence="2" id="KW-0328">Glycosyltransferase</keyword>
<dbReference type="Gene3D" id="3.90.550.10">
    <property type="entry name" value="Spore Coat Polysaccharide Biosynthesis Protein SpsA, Chain A"/>
    <property type="match status" value="1"/>
</dbReference>
<comment type="similarity">
    <text evidence="1">Belongs to the glycosyltransferase 2 family.</text>
</comment>
<dbReference type="GO" id="GO:0016757">
    <property type="term" value="F:glycosyltransferase activity"/>
    <property type="evidence" value="ECO:0007669"/>
    <property type="project" value="UniProtKB-KW"/>
</dbReference>
<dbReference type="RefSeq" id="WP_088001277.1">
    <property type="nucleotide sequence ID" value="NZ_BMHB01000002.1"/>
</dbReference>
<keyword evidence="3 5" id="KW-0808">Transferase</keyword>
<evidence type="ECO:0000256" key="3">
    <source>
        <dbReference type="ARBA" id="ARBA00022679"/>
    </source>
</evidence>
<reference evidence="6" key="1">
    <citation type="journal article" date="2019" name="Int. J. Syst. Evol. Microbiol.">
        <title>The Global Catalogue of Microorganisms (GCM) 10K type strain sequencing project: providing services to taxonomists for standard genome sequencing and annotation.</title>
        <authorList>
            <consortium name="The Broad Institute Genomics Platform"/>
            <consortium name="The Broad Institute Genome Sequencing Center for Infectious Disease"/>
            <person name="Wu L."/>
            <person name="Ma J."/>
        </authorList>
    </citation>
    <scope>NUCLEOTIDE SEQUENCE [LARGE SCALE GENOMIC DNA]</scope>
    <source>
        <strain evidence="6">CGMCC 1.14993</strain>
    </source>
</reference>
<dbReference type="SUPFAM" id="SSF53448">
    <property type="entry name" value="Nucleotide-diphospho-sugar transferases"/>
    <property type="match status" value="1"/>
</dbReference>
<dbReference type="OrthoDB" id="396512at2"/>
<sequence>MKYNILVTVIIPIYNAEKYLSRCIESILNQSLTSFEVILINDGSTDNSAEICNAYAAKDKRLRVLHLDNHGPGYARNIGLQNAKGKYIQFTDSDDTLPVNFLEAMLYRIEDENADLVVCGIKNVKNNNTINELTVKEELDDPKKMYIELFVNLLEKGLAYSPCNKLYRNDIIKSNNISFGTEFNIGEDAIFNLSYIKQSKRISFEESVFYEYHQNDGSLIHSYFQKKFEIQTLLYENLKKLVNEVSNTNSIESMYLYYQYEFAFVFINYYLPDCPMSSLDRKKMVSKIIQNELVQEVYEIPNRRSNLQKIIRILVRFKSVTIMDVFLRTFRRRYL</sequence>
<accession>A0A8J3AUA0</accession>
<dbReference type="PANTHER" id="PTHR22916:SF51">
    <property type="entry name" value="GLYCOSYLTRANSFERASE EPSH-RELATED"/>
    <property type="match status" value="1"/>
</dbReference>